<evidence type="ECO:0000313" key="2">
    <source>
        <dbReference type="Proteomes" id="UP001189429"/>
    </source>
</evidence>
<keyword evidence="2" id="KW-1185">Reference proteome</keyword>
<dbReference type="EMBL" id="CAUYUJ010001816">
    <property type="protein sequence ID" value="CAK0797771.1"/>
    <property type="molecule type" value="Genomic_DNA"/>
</dbReference>
<accession>A0ABN9Q052</accession>
<gene>
    <name evidence="1" type="ORF">PCOR1329_LOCUS6761</name>
</gene>
<name>A0ABN9Q052_9DINO</name>
<reference evidence="1" key="1">
    <citation type="submission" date="2023-10" db="EMBL/GenBank/DDBJ databases">
        <authorList>
            <person name="Chen Y."/>
            <person name="Shah S."/>
            <person name="Dougan E. K."/>
            <person name="Thang M."/>
            <person name="Chan C."/>
        </authorList>
    </citation>
    <scope>NUCLEOTIDE SEQUENCE [LARGE SCALE GENOMIC DNA]</scope>
</reference>
<organism evidence="1 2">
    <name type="scientific">Prorocentrum cordatum</name>
    <dbReference type="NCBI Taxonomy" id="2364126"/>
    <lineage>
        <taxon>Eukaryota</taxon>
        <taxon>Sar</taxon>
        <taxon>Alveolata</taxon>
        <taxon>Dinophyceae</taxon>
        <taxon>Prorocentrales</taxon>
        <taxon>Prorocentraceae</taxon>
        <taxon>Prorocentrum</taxon>
    </lineage>
</organism>
<evidence type="ECO:0000313" key="1">
    <source>
        <dbReference type="EMBL" id="CAK0797771.1"/>
    </source>
</evidence>
<dbReference type="Proteomes" id="UP001189429">
    <property type="component" value="Unassembled WGS sequence"/>
</dbReference>
<comment type="caution">
    <text evidence="1">The sequence shown here is derived from an EMBL/GenBank/DDBJ whole genome shotgun (WGS) entry which is preliminary data.</text>
</comment>
<protein>
    <submittedName>
        <fullName evidence="1">Uncharacterized protein</fullName>
    </submittedName>
</protein>
<proteinExistence type="predicted"/>
<sequence length="168" mass="18155">MLRIRHKQYAGTLRWIVPGPQGRVAVSTSPLGASDFVHRPLPEGTCQARRRVSVYIFSWRRVAGRGVVIIAVRAFFLFRSGSSAWALAAVRRGSLQVGRGAAAAPVVAGARGARLLPPSSGQPCCLAGAARIAPRRLQRVLLLRATAFGVAEHLERSRRAFSWRPPAA</sequence>